<gene>
    <name evidence="1" type="ORF">MM415B00340_0035</name>
</gene>
<reference evidence="1" key="1">
    <citation type="submission" date="2020-03" db="EMBL/GenBank/DDBJ databases">
        <title>The deep terrestrial virosphere.</title>
        <authorList>
            <person name="Holmfeldt K."/>
            <person name="Nilsson E."/>
            <person name="Simone D."/>
            <person name="Lopez-Fernandez M."/>
            <person name="Wu X."/>
            <person name="de Brujin I."/>
            <person name="Lundin D."/>
            <person name="Andersson A."/>
            <person name="Bertilsson S."/>
            <person name="Dopson M."/>
        </authorList>
    </citation>
    <scope>NUCLEOTIDE SEQUENCE</scope>
    <source>
        <strain evidence="1">MM415B00340</strain>
    </source>
</reference>
<proteinExistence type="predicted"/>
<dbReference type="EMBL" id="MT141558">
    <property type="protein sequence ID" value="QJA66651.1"/>
    <property type="molecule type" value="Genomic_DNA"/>
</dbReference>
<evidence type="ECO:0000313" key="1">
    <source>
        <dbReference type="EMBL" id="QJA66651.1"/>
    </source>
</evidence>
<organism evidence="1">
    <name type="scientific">viral metagenome</name>
    <dbReference type="NCBI Taxonomy" id="1070528"/>
    <lineage>
        <taxon>unclassified sequences</taxon>
        <taxon>metagenomes</taxon>
        <taxon>organismal metagenomes</taxon>
    </lineage>
</organism>
<sequence>MKYSILCIFTPTGRTYTFRNVELICDNETILQFNYAAMSDGKSKTATFPKATLCGWSVTPILIKGGD</sequence>
<accession>A0A6M3JC94</accession>
<protein>
    <submittedName>
        <fullName evidence="1">Uncharacterized protein</fullName>
    </submittedName>
</protein>
<name>A0A6M3JC94_9ZZZZ</name>
<dbReference type="AlphaFoldDB" id="A0A6M3JC94"/>